<dbReference type="Proteomes" id="UP000317646">
    <property type="component" value="Unassembled WGS sequence"/>
</dbReference>
<proteinExistence type="predicted"/>
<organism evidence="2 3">
    <name type="scientific">Hymenobacter nivis</name>
    <dbReference type="NCBI Taxonomy" id="1850093"/>
    <lineage>
        <taxon>Bacteria</taxon>
        <taxon>Pseudomonadati</taxon>
        <taxon>Bacteroidota</taxon>
        <taxon>Cytophagia</taxon>
        <taxon>Cytophagales</taxon>
        <taxon>Hymenobacteraceae</taxon>
        <taxon>Hymenobacter</taxon>
    </lineage>
</organism>
<dbReference type="AlphaFoldDB" id="A0A502HFR2"/>
<protein>
    <submittedName>
        <fullName evidence="2">Uncharacterized protein</fullName>
    </submittedName>
</protein>
<feature type="region of interest" description="Disordered" evidence="1">
    <location>
        <begin position="1"/>
        <end position="97"/>
    </location>
</feature>
<dbReference type="EMBL" id="RCYZ01000001">
    <property type="protein sequence ID" value="TPG72432.1"/>
    <property type="molecule type" value="Genomic_DNA"/>
</dbReference>
<reference evidence="2 3" key="1">
    <citation type="journal article" date="2019" name="Environ. Microbiol.">
        <title>Species interactions and distinct microbial communities in high Arctic permafrost affected cryosols are associated with the CH4 and CO2 gas fluxes.</title>
        <authorList>
            <person name="Altshuler I."/>
            <person name="Hamel J."/>
            <person name="Turney S."/>
            <person name="Magnuson E."/>
            <person name="Levesque R."/>
            <person name="Greer C."/>
            <person name="Whyte L.G."/>
        </authorList>
    </citation>
    <scope>NUCLEOTIDE SEQUENCE [LARGE SCALE GENOMIC DNA]</scope>
    <source>
        <strain evidence="2 3">S9.2P</strain>
    </source>
</reference>
<name>A0A502HFR2_9BACT</name>
<keyword evidence="3" id="KW-1185">Reference proteome</keyword>
<accession>A0A502HFR2</accession>
<evidence type="ECO:0000313" key="2">
    <source>
        <dbReference type="EMBL" id="TPG72432.1"/>
    </source>
</evidence>
<comment type="caution">
    <text evidence="2">The sequence shown here is derived from an EMBL/GenBank/DDBJ whole genome shotgun (WGS) entry which is preliminary data.</text>
</comment>
<evidence type="ECO:0000313" key="3">
    <source>
        <dbReference type="Proteomes" id="UP000317646"/>
    </source>
</evidence>
<sequence>MAGAGVLLAACNEPARQPTAEVPAAEPSGLPGTPSGPRPSDEALNAPSQTEPVPLNPTAEAAAAATDSAAKPAVKNVPFVGPQGVKRALGNRPAPGQ</sequence>
<gene>
    <name evidence="2" type="ORF">EAH73_04180</name>
</gene>
<feature type="compositionally biased region" description="Low complexity" evidence="1">
    <location>
        <begin position="59"/>
        <end position="73"/>
    </location>
</feature>
<evidence type="ECO:0000256" key="1">
    <source>
        <dbReference type="SAM" id="MobiDB-lite"/>
    </source>
</evidence>